<evidence type="ECO:0000313" key="7">
    <source>
        <dbReference type="EMBL" id="EPS94125.1"/>
    </source>
</evidence>
<keyword evidence="5" id="KW-0539">Nucleus</keyword>
<keyword evidence="3" id="KW-0677">Repeat</keyword>
<feature type="compositionally biased region" description="Basic and acidic residues" evidence="6">
    <location>
        <begin position="160"/>
        <end position="173"/>
    </location>
</feature>
<evidence type="ECO:0000256" key="6">
    <source>
        <dbReference type="SAM" id="MobiDB-lite"/>
    </source>
</evidence>
<name>S8EX02_FOMSC</name>
<dbReference type="STRING" id="743788.S8EX02"/>
<dbReference type="OrthoDB" id="412109at2759"/>
<comment type="subcellular location">
    <subcellularLocation>
        <location evidence="1">Nucleus</location>
    </subcellularLocation>
</comment>
<dbReference type="GO" id="GO:0005634">
    <property type="term" value="C:nucleus"/>
    <property type="evidence" value="ECO:0007669"/>
    <property type="project" value="UniProtKB-SubCell"/>
</dbReference>
<gene>
    <name evidence="7" type="ORF">FOMPIDRAFT_98117</name>
</gene>
<dbReference type="PANTHER" id="PTHR15263">
    <property type="entry name" value="I-KAPPA-B-LIKE PROTEIN IKBL"/>
    <property type="match status" value="1"/>
</dbReference>
<feature type="region of interest" description="Disordered" evidence="6">
    <location>
        <begin position="131"/>
        <end position="626"/>
    </location>
</feature>
<sequence>MATLAIPTHLPSIDEQGGSSPLAASEETESDFERALRAKIQEGLMHLVEEAKAEKESKLEERGHDESEKSVIIQNYNSSMTSIRRIAHEQFIQIMAHVREASNWVEGRPAPATLLEEQEAILEALRREQGGQLQLPRARSSSDASSIAGSQRGESSTRYPRLDEGERLPDRSRNSYGRPPVTPNGSLRGGQPMSGISAMLSDSMHGVPTDVDLPEPARNGLSRRASKASLLSEQEIWLPPTTPEGAGPTSRALAYAVADSPVPPPSARRDSFASSTGRVSRSGSIQSGYVQVDSEVPSSAYIPRGRNVPEEPAPQSARAREKQREAQPQLVRPRLPSDIANRRNDDRPPAPSPAWSQFTTDSHYPFAQTGSGMEYPPPTERKGIPIKSQGTSRASSGRRGSPESLRQARTANKNSWGYDSSPGSAGLFGPQSLQSGLATGASRPLAHKPSFTGDDDARLPQTSPVTRMWHGSKGRRDSTGSHSVRSQRSRSDLLTRADGQMLPPVLSDGSASDSDDWGAAGYGVGNLERLHRRDETLRELNAREEDFRRKIEASERQAADAERKMADAEKRDSEARRRDEEARQRDKEARDMMEDARKLETSARKLEEAVRQREGEVRGKEDEVRKREVKIRAREDEVLRKEDEMRTKFREAQKRWDEVARREQAVRRKEEQVAARDDALKAREDALSAQETTLQGREEDAEQREIALSVVETDLSQREADIARQESGLQHRDDELKTKEFMLCTLEEQLQAREAILHEQGQQEQALLDESRRVQAQKQREEDERRQRAEEAQRAKEEMRQRAEEAQRAERVQAEQRARREEQEAQEARQLTEDRRKKEEERKRREEERRRQALQREEIKRQEEQVLEENRRREAAERQAVEADARRVAEATRRASAEQPNGNQHDAPSPVDEDLVFDAENVSPELIRQQEALLKQYARNRNDSMSSDGSPRSTAFVSASQSAPRNIPGRASSSAGAPAADRSSTASSSSYQSSSGFSFSSGHSGTSTYTQASTYSQASTVTPSSTPTPSVKQTRGGWKPAGAPPTSATTAQSQFAAASSLPPPTPQEEEEWKRRQREHARQQAEKFQRMQEQAEQERYSRSSKQLSREELVKLFEEHEHRWARLPNLDVLAWHAFPWPVLQPAKDPEDLTVQAIRAYVLSPHHPNERKKSAKDVIKDYIKRWHPDRFETRYLPKVREDDREKVKEGAGVVARNLNELLTRQSSLPDFAT</sequence>
<feature type="compositionally biased region" description="Basic and acidic residues" evidence="6">
    <location>
        <begin position="528"/>
        <end position="626"/>
    </location>
</feature>
<feature type="compositionally biased region" description="Basic and acidic residues" evidence="6">
    <location>
        <begin position="769"/>
        <end position="896"/>
    </location>
</feature>
<feature type="compositionally biased region" description="Low complexity" evidence="6">
    <location>
        <begin position="1040"/>
        <end position="1060"/>
    </location>
</feature>
<feature type="region of interest" description="Disordered" evidence="6">
    <location>
        <begin position="761"/>
        <end position="1103"/>
    </location>
</feature>
<evidence type="ECO:0000256" key="2">
    <source>
        <dbReference type="ARBA" id="ARBA00022553"/>
    </source>
</evidence>
<feature type="compositionally biased region" description="Low complexity" evidence="6">
    <location>
        <begin position="968"/>
        <end position="1031"/>
    </location>
</feature>
<evidence type="ECO:0000256" key="4">
    <source>
        <dbReference type="ARBA" id="ARBA00023043"/>
    </source>
</evidence>
<evidence type="ECO:0000256" key="1">
    <source>
        <dbReference type="ARBA" id="ARBA00004123"/>
    </source>
</evidence>
<feature type="compositionally biased region" description="Polar residues" evidence="6">
    <location>
        <begin position="943"/>
        <end position="964"/>
    </location>
</feature>
<feature type="compositionally biased region" description="Low complexity" evidence="6">
    <location>
        <begin position="137"/>
        <end position="152"/>
    </location>
</feature>
<keyword evidence="8" id="KW-1185">Reference proteome</keyword>
<dbReference type="HOGENOM" id="CLU_264921_0_0_1"/>
<feature type="compositionally biased region" description="Polar residues" evidence="6">
    <location>
        <begin position="407"/>
        <end position="423"/>
    </location>
</feature>
<dbReference type="AlphaFoldDB" id="S8EX02"/>
<dbReference type="GO" id="GO:0043124">
    <property type="term" value="P:negative regulation of canonical NF-kappaB signal transduction"/>
    <property type="evidence" value="ECO:0007669"/>
    <property type="project" value="InterPro"/>
</dbReference>
<evidence type="ECO:0000313" key="8">
    <source>
        <dbReference type="Proteomes" id="UP000015241"/>
    </source>
</evidence>
<dbReference type="PANTHER" id="PTHR15263:SF1">
    <property type="entry name" value="NF-KAPPA-B INHIBITOR-LIKE PROTEIN 1"/>
    <property type="match status" value="1"/>
</dbReference>
<dbReference type="InterPro" id="IPR038753">
    <property type="entry name" value="NFKBIL1"/>
</dbReference>
<keyword evidence="4" id="KW-0040">ANK repeat</keyword>
<keyword evidence="2" id="KW-0597">Phosphoprotein</keyword>
<organism evidence="7 8">
    <name type="scientific">Fomitopsis schrenkii</name>
    <name type="common">Brown rot fungus</name>
    <dbReference type="NCBI Taxonomy" id="2126942"/>
    <lineage>
        <taxon>Eukaryota</taxon>
        <taxon>Fungi</taxon>
        <taxon>Dikarya</taxon>
        <taxon>Basidiomycota</taxon>
        <taxon>Agaricomycotina</taxon>
        <taxon>Agaricomycetes</taxon>
        <taxon>Polyporales</taxon>
        <taxon>Fomitopsis</taxon>
    </lineage>
</organism>
<feature type="region of interest" description="Disordered" evidence="6">
    <location>
        <begin position="1"/>
        <end position="31"/>
    </location>
</feature>
<feature type="compositionally biased region" description="Polar residues" evidence="6">
    <location>
        <begin position="272"/>
        <end position="289"/>
    </location>
</feature>
<evidence type="ECO:0000256" key="5">
    <source>
        <dbReference type="ARBA" id="ARBA00023242"/>
    </source>
</evidence>
<reference evidence="7 8" key="1">
    <citation type="journal article" date="2012" name="Science">
        <title>The Paleozoic origin of enzymatic lignin decomposition reconstructed from 31 fungal genomes.</title>
        <authorList>
            <person name="Floudas D."/>
            <person name="Binder M."/>
            <person name="Riley R."/>
            <person name="Barry K."/>
            <person name="Blanchette R.A."/>
            <person name="Henrissat B."/>
            <person name="Martinez A.T."/>
            <person name="Otillar R."/>
            <person name="Spatafora J.W."/>
            <person name="Yadav J.S."/>
            <person name="Aerts A."/>
            <person name="Benoit I."/>
            <person name="Boyd A."/>
            <person name="Carlson A."/>
            <person name="Copeland A."/>
            <person name="Coutinho P.M."/>
            <person name="de Vries R.P."/>
            <person name="Ferreira P."/>
            <person name="Findley K."/>
            <person name="Foster B."/>
            <person name="Gaskell J."/>
            <person name="Glotzer D."/>
            <person name="Gorecki P."/>
            <person name="Heitman J."/>
            <person name="Hesse C."/>
            <person name="Hori C."/>
            <person name="Igarashi K."/>
            <person name="Jurgens J.A."/>
            <person name="Kallen N."/>
            <person name="Kersten P."/>
            <person name="Kohler A."/>
            <person name="Kuees U."/>
            <person name="Kumar T.K.A."/>
            <person name="Kuo A."/>
            <person name="LaButti K."/>
            <person name="Larrondo L.F."/>
            <person name="Lindquist E."/>
            <person name="Ling A."/>
            <person name="Lombard V."/>
            <person name="Lucas S."/>
            <person name="Lundell T."/>
            <person name="Martin R."/>
            <person name="McLaughlin D.J."/>
            <person name="Morgenstern I."/>
            <person name="Morin E."/>
            <person name="Murat C."/>
            <person name="Nagy L.G."/>
            <person name="Nolan M."/>
            <person name="Ohm R.A."/>
            <person name="Patyshakuliyeva A."/>
            <person name="Rokas A."/>
            <person name="Ruiz-Duenas F.J."/>
            <person name="Sabat G."/>
            <person name="Salamov A."/>
            <person name="Samejima M."/>
            <person name="Schmutz J."/>
            <person name="Slot J.C."/>
            <person name="St John F."/>
            <person name="Stenlid J."/>
            <person name="Sun H."/>
            <person name="Sun S."/>
            <person name="Syed K."/>
            <person name="Tsang A."/>
            <person name="Wiebenga A."/>
            <person name="Young D."/>
            <person name="Pisabarro A."/>
            <person name="Eastwood D.C."/>
            <person name="Martin F."/>
            <person name="Cullen D."/>
            <person name="Grigoriev I.V."/>
            <person name="Hibbett D.S."/>
        </authorList>
    </citation>
    <scope>NUCLEOTIDE SEQUENCE</scope>
    <source>
        <strain evidence="8">FP-58527</strain>
    </source>
</reference>
<feature type="compositionally biased region" description="Low complexity" evidence="6">
    <location>
        <begin position="388"/>
        <end position="404"/>
    </location>
</feature>
<dbReference type="EMBL" id="KE504244">
    <property type="protein sequence ID" value="EPS94125.1"/>
    <property type="molecule type" value="Genomic_DNA"/>
</dbReference>
<dbReference type="eggNOG" id="ENOG502S835">
    <property type="taxonomic scope" value="Eukaryota"/>
</dbReference>
<feature type="compositionally biased region" description="Basic and acidic residues" evidence="6">
    <location>
        <begin position="1079"/>
        <end position="1089"/>
    </location>
</feature>
<proteinExistence type="predicted"/>
<evidence type="ECO:0000256" key="3">
    <source>
        <dbReference type="ARBA" id="ARBA00022737"/>
    </source>
</evidence>
<accession>S8EX02</accession>
<protein>
    <submittedName>
        <fullName evidence="7">Uncharacterized protein</fullName>
    </submittedName>
</protein>
<dbReference type="Proteomes" id="UP000015241">
    <property type="component" value="Unassembled WGS sequence"/>
</dbReference>
<dbReference type="InParanoid" id="S8EX02"/>